<dbReference type="InterPro" id="IPR000847">
    <property type="entry name" value="LysR_HTH_N"/>
</dbReference>
<evidence type="ECO:0000256" key="2">
    <source>
        <dbReference type="ARBA" id="ARBA00023015"/>
    </source>
</evidence>
<feature type="domain" description="HTH lysR-type" evidence="5">
    <location>
        <begin position="1"/>
        <end position="58"/>
    </location>
</feature>
<protein>
    <submittedName>
        <fullName evidence="6">DNA-binding transcriptional regulator, LysR family</fullName>
    </submittedName>
</protein>
<dbReference type="InterPro" id="IPR050950">
    <property type="entry name" value="HTH-type_LysR_regulators"/>
</dbReference>
<reference evidence="6 7" key="1">
    <citation type="submission" date="2016-10" db="EMBL/GenBank/DDBJ databases">
        <authorList>
            <person name="de Groot N.N."/>
        </authorList>
    </citation>
    <scope>NUCLEOTIDE SEQUENCE [LARGE SCALE GENOMIC DNA]</scope>
    <source>
        <strain evidence="6 7">DSM 22274</strain>
    </source>
</reference>
<dbReference type="GO" id="GO:0003700">
    <property type="term" value="F:DNA-binding transcription factor activity"/>
    <property type="evidence" value="ECO:0007669"/>
    <property type="project" value="InterPro"/>
</dbReference>
<dbReference type="InterPro" id="IPR036388">
    <property type="entry name" value="WH-like_DNA-bd_sf"/>
</dbReference>
<evidence type="ECO:0000313" key="6">
    <source>
        <dbReference type="EMBL" id="SEE93234.1"/>
    </source>
</evidence>
<gene>
    <name evidence="6" type="ORF">SAMN04489740_3164</name>
</gene>
<keyword evidence="4" id="KW-0804">Transcription</keyword>
<evidence type="ECO:0000259" key="5">
    <source>
        <dbReference type="PROSITE" id="PS50931"/>
    </source>
</evidence>
<evidence type="ECO:0000256" key="4">
    <source>
        <dbReference type="ARBA" id="ARBA00023163"/>
    </source>
</evidence>
<dbReference type="InterPro" id="IPR005119">
    <property type="entry name" value="LysR_subst-bd"/>
</dbReference>
<dbReference type="GO" id="GO:0003677">
    <property type="term" value="F:DNA binding"/>
    <property type="evidence" value="ECO:0007669"/>
    <property type="project" value="UniProtKB-KW"/>
</dbReference>
<evidence type="ECO:0000313" key="7">
    <source>
        <dbReference type="Proteomes" id="UP000182725"/>
    </source>
</evidence>
<dbReference type="PANTHER" id="PTHR30419">
    <property type="entry name" value="HTH-TYPE TRANSCRIPTIONAL REGULATOR YBHD"/>
    <property type="match status" value="1"/>
</dbReference>
<dbReference type="Proteomes" id="UP000182725">
    <property type="component" value="Unassembled WGS sequence"/>
</dbReference>
<dbReference type="RefSeq" id="WP_074712382.1">
    <property type="nucleotide sequence ID" value="NZ_FNTV01000001.1"/>
</dbReference>
<dbReference type="PANTHER" id="PTHR30419:SF30">
    <property type="entry name" value="LYSR FAMILY TRANSCRIPTIONAL REGULATOR"/>
    <property type="match status" value="1"/>
</dbReference>
<accession>A0A1H5MV78</accession>
<dbReference type="Gene3D" id="3.40.190.10">
    <property type="entry name" value="Periplasmic binding protein-like II"/>
    <property type="match status" value="2"/>
</dbReference>
<keyword evidence="2" id="KW-0805">Transcription regulation</keyword>
<dbReference type="PROSITE" id="PS50931">
    <property type="entry name" value="HTH_LYSR"/>
    <property type="match status" value="1"/>
</dbReference>
<dbReference type="SUPFAM" id="SSF53850">
    <property type="entry name" value="Periplasmic binding protein-like II"/>
    <property type="match status" value="1"/>
</dbReference>
<comment type="similarity">
    <text evidence="1">Belongs to the LysR transcriptional regulatory family.</text>
</comment>
<organism evidence="6 7">
    <name type="scientific">Arthrobacter alpinus</name>
    <dbReference type="NCBI Taxonomy" id="656366"/>
    <lineage>
        <taxon>Bacteria</taxon>
        <taxon>Bacillati</taxon>
        <taxon>Actinomycetota</taxon>
        <taxon>Actinomycetes</taxon>
        <taxon>Micrococcales</taxon>
        <taxon>Micrococcaceae</taxon>
        <taxon>Arthrobacter</taxon>
    </lineage>
</organism>
<dbReference type="GO" id="GO:0005829">
    <property type="term" value="C:cytosol"/>
    <property type="evidence" value="ECO:0007669"/>
    <property type="project" value="TreeGrafter"/>
</dbReference>
<dbReference type="Pfam" id="PF00126">
    <property type="entry name" value="HTH_1"/>
    <property type="match status" value="1"/>
</dbReference>
<evidence type="ECO:0000256" key="1">
    <source>
        <dbReference type="ARBA" id="ARBA00009437"/>
    </source>
</evidence>
<dbReference type="InterPro" id="IPR036390">
    <property type="entry name" value="WH_DNA-bd_sf"/>
</dbReference>
<evidence type="ECO:0000256" key="3">
    <source>
        <dbReference type="ARBA" id="ARBA00023125"/>
    </source>
</evidence>
<dbReference type="EMBL" id="FNTV01000001">
    <property type="protein sequence ID" value="SEE93234.1"/>
    <property type="molecule type" value="Genomic_DNA"/>
</dbReference>
<sequence>MEISQLRALREVHDRGSIAAAAQSMAVTASSVSQQLAALQRKAGTALTYKIGRRTALTPAGLALCAATVEVEIALAKADAAVGSFKESTKEPVRVAAFHSAGLAFFGRLERAVMAGGGPPVQLSDQDVAQKDFATLAADHDIVIAHRMPNSAPWPPSVRVTPLAYEPLDVAVSVNHRLATRKSLKPQDLLGERWVSVHQGFPLVGAIEMIGTMAGEEVDVVHRINEFFVAAALVEQGGCVSLMPRYLVDQSYFSDLILIPLSEPRLGRRIDILARPEAMERAGVLHVVATLQTIMRELLEPPHSRRPIPLEDA</sequence>
<dbReference type="SUPFAM" id="SSF46785">
    <property type="entry name" value="Winged helix' DNA-binding domain"/>
    <property type="match status" value="1"/>
</dbReference>
<keyword evidence="3 6" id="KW-0238">DNA-binding</keyword>
<dbReference type="Gene3D" id="1.10.10.10">
    <property type="entry name" value="Winged helix-like DNA-binding domain superfamily/Winged helix DNA-binding domain"/>
    <property type="match status" value="1"/>
</dbReference>
<name>A0A1H5MV78_9MICC</name>
<dbReference type="Pfam" id="PF03466">
    <property type="entry name" value="LysR_substrate"/>
    <property type="match status" value="1"/>
</dbReference>
<proteinExistence type="inferred from homology"/>
<dbReference type="AlphaFoldDB" id="A0A1H5MV78"/>